<keyword evidence="1" id="KW-0614">Plasmid</keyword>
<protein>
    <submittedName>
        <fullName evidence="1">Uncharacterized protein</fullName>
    </submittedName>
</protein>
<evidence type="ECO:0000313" key="1">
    <source>
        <dbReference type="EMBL" id="WRY35888.1"/>
    </source>
</evidence>
<proteinExistence type="predicted"/>
<organism evidence="1 2">
    <name type="scientific">Thioclava litoralis</name>
    <dbReference type="NCBI Taxonomy" id="3076557"/>
    <lineage>
        <taxon>Bacteria</taxon>
        <taxon>Pseudomonadati</taxon>
        <taxon>Pseudomonadota</taxon>
        <taxon>Alphaproteobacteria</taxon>
        <taxon>Rhodobacterales</taxon>
        <taxon>Paracoccaceae</taxon>
        <taxon>Thioclava</taxon>
    </lineage>
</organism>
<gene>
    <name evidence="1" type="ORF">RPE78_16315</name>
</gene>
<reference evidence="1 2" key="1">
    <citation type="submission" date="2023-09" db="EMBL/GenBank/DDBJ databases">
        <title>Thioclava shenzhenensis sp. nov., a multidrug resistant bacteria-antagonizing species isolated from coastal seawater.</title>
        <authorList>
            <person name="Long M."/>
        </authorList>
    </citation>
    <scope>NUCLEOTIDE SEQUENCE [LARGE SCALE GENOMIC DNA]</scope>
    <source>
        <strain evidence="1 2">FTW29</strain>
        <plasmid evidence="1 2">unnamed2</plasmid>
    </source>
</reference>
<dbReference type="EMBL" id="CP135445">
    <property type="protein sequence ID" value="WRY35888.1"/>
    <property type="molecule type" value="Genomic_DNA"/>
</dbReference>
<evidence type="ECO:0000313" key="2">
    <source>
        <dbReference type="Proteomes" id="UP001623290"/>
    </source>
</evidence>
<geneLocation type="plasmid" evidence="1 2">
    <name>unnamed2</name>
</geneLocation>
<sequence>MAPKKLTFRSREKWDANLSAEDSVIAAELMARLRGPNGVKDEFLLAAIAQNL</sequence>
<accession>A0ABZ1E6D1</accession>
<dbReference type="RefSeq" id="WP_330629648.1">
    <property type="nucleotide sequence ID" value="NZ_CP135445.1"/>
</dbReference>
<name>A0ABZ1E6D1_9RHOB</name>
<keyword evidence="2" id="KW-1185">Reference proteome</keyword>
<dbReference type="Proteomes" id="UP001623290">
    <property type="component" value="Plasmid unnamed2"/>
</dbReference>